<organism evidence="1 2">
    <name type="scientific">Mesorhizobium prunaredense</name>
    <dbReference type="NCBI Taxonomy" id="1631249"/>
    <lineage>
        <taxon>Bacteria</taxon>
        <taxon>Pseudomonadati</taxon>
        <taxon>Pseudomonadota</taxon>
        <taxon>Alphaproteobacteria</taxon>
        <taxon>Hyphomicrobiales</taxon>
        <taxon>Phyllobacteriaceae</taxon>
        <taxon>Mesorhizobium</taxon>
    </lineage>
</organism>
<name>A0A1R3UZ06_9HYPH</name>
<evidence type="ECO:0000313" key="2">
    <source>
        <dbReference type="Proteomes" id="UP000188388"/>
    </source>
</evidence>
<keyword evidence="2" id="KW-1185">Reference proteome</keyword>
<dbReference type="AlphaFoldDB" id="A0A1R3UZ06"/>
<proteinExistence type="predicted"/>
<reference evidence="2" key="1">
    <citation type="submission" date="2017-01" db="EMBL/GenBank/DDBJ databases">
        <authorList>
            <person name="Brunel B."/>
        </authorList>
    </citation>
    <scope>NUCLEOTIDE SEQUENCE [LARGE SCALE GENOMIC DNA]</scope>
</reference>
<sequence length="162" mass="18874">MYATFRSGKFLSAKFKRCGMLNGVMIALKANEIEAANRAEVTALLIRCGYRVYRPEADVYGEDLVIRTPEGHLIPVQLKGRLSVDFVRYGGRSPAMWMLFPDQPYKQDIRRDWFLVPHDRLFDLLKSKHGHSAKWRDIWNVRTVSRDQRAFLDQWKLSTLNG</sequence>
<dbReference type="STRING" id="1631249.BQ8794_10187"/>
<accession>A0A1R3UZ06</accession>
<evidence type="ECO:0000313" key="1">
    <source>
        <dbReference type="EMBL" id="SIT52817.1"/>
    </source>
</evidence>
<dbReference type="RefSeq" id="WP_143744418.1">
    <property type="nucleotide sequence ID" value="NZ_FTPD01000001.1"/>
</dbReference>
<evidence type="ECO:0008006" key="3">
    <source>
        <dbReference type="Google" id="ProtNLM"/>
    </source>
</evidence>
<dbReference type="EMBL" id="FTPD01000001">
    <property type="protein sequence ID" value="SIT52817.1"/>
    <property type="molecule type" value="Genomic_DNA"/>
</dbReference>
<protein>
    <recommendedName>
        <fullName evidence="3">PD(D/E)XK endonuclease domain-containing protein</fullName>
    </recommendedName>
</protein>
<gene>
    <name evidence="1" type="ORF">BQ8794_10187</name>
</gene>
<dbReference type="Proteomes" id="UP000188388">
    <property type="component" value="Unassembled WGS sequence"/>
</dbReference>